<dbReference type="RefSeq" id="WP_377110742.1">
    <property type="nucleotide sequence ID" value="NZ_JBHTHZ010000001.1"/>
</dbReference>
<evidence type="ECO:0000313" key="1">
    <source>
        <dbReference type="EMBL" id="MFD0792031.1"/>
    </source>
</evidence>
<evidence type="ECO:0000313" key="2">
    <source>
        <dbReference type="Proteomes" id="UP001597010"/>
    </source>
</evidence>
<gene>
    <name evidence="1" type="ORF">ACFQZX_00300</name>
</gene>
<sequence>MGFSKEKGKRLKGKGSRKVLAFAVLGSCFLVLGSAERSSAQTFAEWWSQKKTQISYLNQQIAALMVYGGYLKAGYNISQQGLGSIGGWVKAELDLHTARYAALRQVNPVIRDDGRAAAIAGQLEGIVRALTHLDVVSGLSASDRLYLGQVKAKVQTECEAEAAELELVIKRGEAELTDEERLERLGKVEAAVKDMVSFTAGYSARVRALVLQRAQEQRGLSTVRRWYGFQ</sequence>
<dbReference type="EMBL" id="JBHTHZ010000001">
    <property type="protein sequence ID" value="MFD0792031.1"/>
    <property type="molecule type" value="Genomic_DNA"/>
</dbReference>
<dbReference type="Proteomes" id="UP001597010">
    <property type="component" value="Unassembled WGS sequence"/>
</dbReference>
<accession>A0ABW3AMY1</accession>
<comment type="caution">
    <text evidence="1">The sequence shown here is derived from an EMBL/GenBank/DDBJ whole genome shotgun (WGS) entry which is preliminary data.</text>
</comment>
<reference evidence="2" key="1">
    <citation type="journal article" date="2019" name="Int. J. Syst. Evol. Microbiol.">
        <title>The Global Catalogue of Microorganisms (GCM) 10K type strain sequencing project: providing services to taxonomists for standard genome sequencing and annotation.</title>
        <authorList>
            <consortium name="The Broad Institute Genomics Platform"/>
            <consortium name="The Broad Institute Genome Sequencing Center for Infectious Disease"/>
            <person name="Wu L."/>
            <person name="Ma J."/>
        </authorList>
    </citation>
    <scope>NUCLEOTIDE SEQUENCE [LARGE SCALE GENOMIC DNA]</scope>
    <source>
        <strain evidence="2">CCUG 61484</strain>
    </source>
</reference>
<protein>
    <submittedName>
        <fullName evidence="1">Uncharacterized protein</fullName>
    </submittedName>
</protein>
<name>A0ABW3AMY1_9SPHI</name>
<keyword evidence="2" id="KW-1185">Reference proteome</keyword>
<organism evidence="1 2">
    <name type="scientific">Mucilaginibacter litoreus</name>
    <dbReference type="NCBI Taxonomy" id="1048221"/>
    <lineage>
        <taxon>Bacteria</taxon>
        <taxon>Pseudomonadati</taxon>
        <taxon>Bacteroidota</taxon>
        <taxon>Sphingobacteriia</taxon>
        <taxon>Sphingobacteriales</taxon>
        <taxon>Sphingobacteriaceae</taxon>
        <taxon>Mucilaginibacter</taxon>
    </lineage>
</organism>
<proteinExistence type="predicted"/>